<dbReference type="PANTHER" id="PTHR43877">
    <property type="entry name" value="AMINOALKYLPHOSPHONATE N-ACETYLTRANSFERASE-RELATED-RELATED"/>
    <property type="match status" value="1"/>
</dbReference>
<dbReference type="Pfam" id="PF00583">
    <property type="entry name" value="Acetyltransf_1"/>
    <property type="match status" value="1"/>
</dbReference>
<evidence type="ECO:0000256" key="1">
    <source>
        <dbReference type="ARBA" id="ARBA00022679"/>
    </source>
</evidence>
<sequence length="154" mass="17516">MPDQLTFKIRPFQKTDAKACVKLINLNQKDLGDLYSEQSLIETSLHSKFWVAEKNHTIVGMIGFSNLKNGIGMTVSLSVHPEYKKQGIGRRLLQAAKNYARKQGFRKVLALIHAQNKPMMILAIKEDFIPEGSLKNHFRTGQDVIYFSFFCNGN</sequence>
<gene>
    <name evidence="4" type="ORF">B5M47_00865</name>
</gene>
<dbReference type="PROSITE" id="PS51186">
    <property type="entry name" value="GNAT"/>
    <property type="match status" value="1"/>
</dbReference>
<accession>A0A1W9NZ30</accession>
<dbReference type="EMBL" id="MZGJ01000004">
    <property type="protein sequence ID" value="OQX51391.1"/>
    <property type="molecule type" value="Genomic_DNA"/>
</dbReference>
<dbReference type="CDD" id="cd04301">
    <property type="entry name" value="NAT_SF"/>
    <property type="match status" value="1"/>
</dbReference>
<dbReference type="InterPro" id="IPR050832">
    <property type="entry name" value="Bact_Acetyltransf"/>
</dbReference>
<dbReference type="InterPro" id="IPR016181">
    <property type="entry name" value="Acyl_CoA_acyltransferase"/>
</dbReference>
<feature type="domain" description="N-acetyltransferase" evidence="3">
    <location>
        <begin position="7"/>
        <end position="152"/>
    </location>
</feature>
<protein>
    <recommendedName>
        <fullName evidence="3">N-acetyltransferase domain-containing protein</fullName>
    </recommendedName>
</protein>
<dbReference type="Proteomes" id="UP000192520">
    <property type="component" value="Unassembled WGS sequence"/>
</dbReference>
<dbReference type="PANTHER" id="PTHR43877:SF1">
    <property type="entry name" value="ACETYLTRANSFERASE"/>
    <property type="match status" value="1"/>
</dbReference>
<dbReference type="SUPFAM" id="SSF55729">
    <property type="entry name" value="Acyl-CoA N-acyltransferases (Nat)"/>
    <property type="match status" value="1"/>
</dbReference>
<dbReference type="AlphaFoldDB" id="A0A1W9NZ30"/>
<keyword evidence="1" id="KW-0808">Transferase</keyword>
<evidence type="ECO:0000259" key="3">
    <source>
        <dbReference type="PROSITE" id="PS51186"/>
    </source>
</evidence>
<name>A0A1W9NZ30_UNCC3</name>
<evidence type="ECO:0000313" key="4">
    <source>
        <dbReference type="EMBL" id="OQX51391.1"/>
    </source>
</evidence>
<dbReference type="GO" id="GO:0016747">
    <property type="term" value="F:acyltransferase activity, transferring groups other than amino-acyl groups"/>
    <property type="evidence" value="ECO:0007669"/>
    <property type="project" value="InterPro"/>
</dbReference>
<dbReference type="STRING" id="1968527.B5M47_00865"/>
<keyword evidence="2" id="KW-0012">Acyltransferase</keyword>
<reference evidence="5" key="1">
    <citation type="submission" date="2017-03" db="EMBL/GenBank/DDBJ databases">
        <title>Novel pathways for hydrocarbon cycling and metabolic interdependencies in hydrothermal sediment communities.</title>
        <authorList>
            <person name="Dombrowski N."/>
            <person name="Seitz K."/>
            <person name="Teske A."/>
            <person name="Baker B."/>
        </authorList>
    </citation>
    <scope>NUCLEOTIDE SEQUENCE [LARGE SCALE GENOMIC DNA]</scope>
</reference>
<comment type="caution">
    <text evidence="4">The sequence shown here is derived from an EMBL/GenBank/DDBJ whole genome shotgun (WGS) entry which is preliminary data.</text>
</comment>
<dbReference type="InterPro" id="IPR000182">
    <property type="entry name" value="GNAT_dom"/>
</dbReference>
<evidence type="ECO:0000256" key="2">
    <source>
        <dbReference type="ARBA" id="ARBA00023315"/>
    </source>
</evidence>
<evidence type="ECO:0000313" key="5">
    <source>
        <dbReference type="Proteomes" id="UP000192520"/>
    </source>
</evidence>
<proteinExistence type="predicted"/>
<organism evidence="4 5">
    <name type="scientific">candidate division CPR3 bacterium 4484_211</name>
    <dbReference type="NCBI Taxonomy" id="1968527"/>
    <lineage>
        <taxon>Bacteria</taxon>
        <taxon>Bacteria division CPR3</taxon>
    </lineage>
</organism>
<dbReference type="Gene3D" id="3.40.630.30">
    <property type="match status" value="1"/>
</dbReference>